<dbReference type="Gene3D" id="3.30.1340.10">
    <property type="entry name" value="HPr-like"/>
    <property type="match status" value="1"/>
</dbReference>
<gene>
    <name evidence="5" type="ORF">CSX02_01740</name>
</gene>
<sequence>MKEFAYTIKDELGIHARPAGLFVKEAAKFPCNVTIAKDGKAVDAKRILGVMGLGVKCGQEIVIAADGDQEEEAIATLSKFLEENL</sequence>
<dbReference type="CDD" id="cd00367">
    <property type="entry name" value="PTS-HPr_like"/>
    <property type="match status" value="1"/>
</dbReference>
<evidence type="ECO:0000313" key="6">
    <source>
        <dbReference type="Proteomes" id="UP000224563"/>
    </source>
</evidence>
<evidence type="ECO:0000256" key="2">
    <source>
        <dbReference type="ARBA" id="ARBA00022490"/>
    </source>
</evidence>
<dbReference type="PANTHER" id="PTHR33705:SF2">
    <property type="entry name" value="PHOSPHOCARRIER PROTEIN NPR"/>
    <property type="match status" value="1"/>
</dbReference>
<dbReference type="PRINTS" id="PR00107">
    <property type="entry name" value="PHOSPHOCPHPR"/>
</dbReference>
<dbReference type="PANTHER" id="PTHR33705">
    <property type="entry name" value="PHOSPHOCARRIER PROTEIN HPR"/>
    <property type="match status" value="1"/>
</dbReference>
<name>A0A2G3E6D6_9FIRM</name>
<reference evidence="5 6" key="2">
    <citation type="submission" date="2017-10" db="EMBL/GenBank/DDBJ databases">
        <authorList>
            <person name="Banno H."/>
            <person name="Chua N.-H."/>
        </authorList>
    </citation>
    <scope>NUCLEOTIDE SEQUENCE [LARGE SCALE GENOMIC DNA]</scope>
    <source>
        <strain evidence="5 6">JK623</strain>
    </source>
</reference>
<dbReference type="Pfam" id="PF00381">
    <property type="entry name" value="PTS-HPr"/>
    <property type="match status" value="1"/>
</dbReference>
<comment type="caution">
    <text evidence="5">The sequence shown here is derived from an EMBL/GenBank/DDBJ whole genome shotgun (WGS) entry which is preliminary data.</text>
</comment>
<dbReference type="Proteomes" id="UP000224563">
    <property type="component" value="Unassembled WGS sequence"/>
</dbReference>
<keyword evidence="6" id="KW-1185">Reference proteome</keyword>
<dbReference type="PROSITE" id="PS51350">
    <property type="entry name" value="PTS_HPR_DOM"/>
    <property type="match status" value="1"/>
</dbReference>
<dbReference type="EMBL" id="PDYG01000004">
    <property type="protein sequence ID" value="PHU38695.1"/>
    <property type="molecule type" value="Genomic_DNA"/>
</dbReference>
<dbReference type="InterPro" id="IPR035895">
    <property type="entry name" value="HPr-like_sf"/>
</dbReference>
<protein>
    <submittedName>
        <fullName evidence="5">HPr family phosphocarrier protein</fullName>
    </submittedName>
</protein>
<evidence type="ECO:0000259" key="4">
    <source>
        <dbReference type="PROSITE" id="PS51350"/>
    </source>
</evidence>
<dbReference type="NCBIfam" id="TIGR01003">
    <property type="entry name" value="PTS_HPr_family"/>
    <property type="match status" value="1"/>
</dbReference>
<comment type="subcellular location">
    <subcellularLocation>
        <location evidence="1">Cytoplasm</location>
    </subcellularLocation>
</comment>
<evidence type="ECO:0000313" key="5">
    <source>
        <dbReference type="EMBL" id="PHU38695.1"/>
    </source>
</evidence>
<dbReference type="RefSeq" id="WP_031542482.1">
    <property type="nucleotide sequence ID" value="NZ_JANSWH010000068.1"/>
</dbReference>
<evidence type="ECO:0000256" key="1">
    <source>
        <dbReference type="ARBA" id="ARBA00004496"/>
    </source>
</evidence>
<dbReference type="SUPFAM" id="SSF55594">
    <property type="entry name" value="HPr-like"/>
    <property type="match status" value="1"/>
</dbReference>
<evidence type="ECO:0000256" key="3">
    <source>
        <dbReference type="ARBA" id="ARBA00022683"/>
    </source>
</evidence>
<keyword evidence="3" id="KW-0598">Phosphotransferase system</keyword>
<proteinExistence type="predicted"/>
<keyword evidence="2" id="KW-0963">Cytoplasm</keyword>
<organism evidence="5 6">
    <name type="scientific">Agathobacter ruminis</name>
    <dbReference type="NCBI Taxonomy" id="1712665"/>
    <lineage>
        <taxon>Bacteria</taxon>
        <taxon>Bacillati</taxon>
        <taxon>Bacillota</taxon>
        <taxon>Clostridia</taxon>
        <taxon>Lachnospirales</taxon>
        <taxon>Lachnospiraceae</taxon>
        <taxon>Agathobacter</taxon>
    </lineage>
</organism>
<accession>A0A2G3E6D6</accession>
<dbReference type="InterPro" id="IPR000032">
    <property type="entry name" value="HPr-like"/>
</dbReference>
<dbReference type="AlphaFoldDB" id="A0A2G3E6D6"/>
<feature type="domain" description="HPr" evidence="4">
    <location>
        <begin position="1"/>
        <end position="85"/>
    </location>
</feature>
<dbReference type="InterPro" id="IPR050399">
    <property type="entry name" value="HPr"/>
</dbReference>
<dbReference type="GO" id="GO:0009401">
    <property type="term" value="P:phosphoenolpyruvate-dependent sugar phosphotransferase system"/>
    <property type="evidence" value="ECO:0007669"/>
    <property type="project" value="UniProtKB-KW"/>
</dbReference>
<dbReference type="GO" id="GO:0005737">
    <property type="term" value="C:cytoplasm"/>
    <property type="evidence" value="ECO:0007669"/>
    <property type="project" value="UniProtKB-SubCell"/>
</dbReference>
<reference evidence="5 6" key="1">
    <citation type="submission" date="2017-10" db="EMBL/GenBank/DDBJ databases">
        <title>Resolving the taxonomy of Roseburia spp., Eubacterium rectale and Agathobacter spp. through phylogenomic analysis.</title>
        <authorList>
            <person name="Sheridan P.O."/>
            <person name="Walker A.W."/>
            <person name="Duncan S.H."/>
            <person name="Scott K.P."/>
            <person name="Toole P.W.O."/>
            <person name="Luis P."/>
            <person name="Flint H.J."/>
        </authorList>
    </citation>
    <scope>NUCLEOTIDE SEQUENCE [LARGE SCALE GENOMIC DNA]</scope>
    <source>
        <strain evidence="5 6">JK623</strain>
    </source>
</reference>